<reference evidence="2" key="1">
    <citation type="submission" date="2016-11" db="EMBL/GenBank/DDBJ databases">
        <authorList>
            <person name="Varghese N."/>
            <person name="Submissions S."/>
        </authorList>
    </citation>
    <scope>NUCLEOTIDE SEQUENCE [LARGE SCALE GENOMIC DNA]</scope>
    <source>
        <strain evidence="2">ALO Sharm</strain>
    </source>
</reference>
<dbReference type="OrthoDB" id="3474785at2"/>
<proteinExistence type="predicted"/>
<evidence type="ECO:0000313" key="2">
    <source>
        <dbReference type="Proteomes" id="UP000184248"/>
    </source>
</evidence>
<accession>A0A1M6RXP0</accession>
<dbReference type="AlphaFoldDB" id="A0A1M6RXP0"/>
<dbReference type="Proteomes" id="UP000184248">
    <property type="component" value="Unassembled WGS sequence"/>
</dbReference>
<dbReference type="EMBL" id="FRAL01000002">
    <property type="protein sequence ID" value="SHK37210.1"/>
    <property type="molecule type" value="Genomic_DNA"/>
</dbReference>
<name>A0A1M6RXP0_9GAMM</name>
<keyword evidence="2" id="KW-1185">Reference proteome</keyword>
<gene>
    <name evidence="1" type="ORF">SAMN05192556_102440</name>
</gene>
<sequence>MAKARIILYITAALALVALLIAGTLAYRYYTAEVRGVVSAEEQIESAGSRITNYEHFYDLCAAVQGHEDALAAQRRAMESAAGDEAERIRANIAGLEAQRNRAIRNYNADARKAYTRARFLGEDLPRELDTDQEHTQCAY</sequence>
<organism evidence="1 2">
    <name type="scientific">Halomonas caseinilytica</name>
    <dbReference type="NCBI Taxonomy" id="438744"/>
    <lineage>
        <taxon>Bacteria</taxon>
        <taxon>Pseudomonadati</taxon>
        <taxon>Pseudomonadota</taxon>
        <taxon>Gammaproteobacteria</taxon>
        <taxon>Oceanospirillales</taxon>
        <taxon>Halomonadaceae</taxon>
        <taxon>Halomonas</taxon>
    </lineage>
</organism>
<evidence type="ECO:0000313" key="1">
    <source>
        <dbReference type="EMBL" id="SHK37210.1"/>
    </source>
</evidence>
<dbReference type="RefSeq" id="WP_064699386.1">
    <property type="nucleotide sequence ID" value="NZ_BDEO01000007.1"/>
</dbReference>
<protein>
    <submittedName>
        <fullName evidence="1">Uncharacterized protein</fullName>
    </submittedName>
</protein>